<proteinExistence type="predicted"/>
<dbReference type="AlphaFoldDB" id="A0A915YJA6"/>
<feature type="signal peptide" evidence="1">
    <location>
        <begin position="1"/>
        <end position="19"/>
    </location>
</feature>
<evidence type="ECO:0000313" key="3">
    <source>
        <dbReference type="Proteomes" id="UP001060919"/>
    </source>
</evidence>
<accession>A0A915YJA6</accession>
<feature type="chain" id="PRO_5037495781" evidence="1">
    <location>
        <begin position="20"/>
        <end position="149"/>
    </location>
</feature>
<dbReference type="EMBL" id="AP026867">
    <property type="protein sequence ID" value="BDS14032.1"/>
    <property type="molecule type" value="Genomic_DNA"/>
</dbReference>
<evidence type="ECO:0000313" key="2">
    <source>
        <dbReference type="EMBL" id="BDS14032.1"/>
    </source>
</evidence>
<evidence type="ECO:0000256" key="1">
    <source>
        <dbReference type="SAM" id="SignalP"/>
    </source>
</evidence>
<gene>
    <name evidence="2" type="ORF">AsAng_0047950</name>
</gene>
<keyword evidence="3" id="KW-1185">Reference proteome</keyword>
<protein>
    <submittedName>
        <fullName evidence="2">T9SS C-terminal target domain-containing protein</fullName>
    </submittedName>
</protein>
<dbReference type="RefSeq" id="WP_264789271.1">
    <property type="nucleotide sequence ID" value="NZ_AP026867.1"/>
</dbReference>
<dbReference type="KEGG" id="aup:AsAng_0047950"/>
<name>A0A915YJA6_9BACT</name>
<reference evidence="2" key="1">
    <citation type="submission" date="2022-09" db="EMBL/GenBank/DDBJ databases">
        <title>Aureispira anguillicida sp. nov., isolated from Leptocephalus of Japanese eel Anguilla japonica.</title>
        <authorList>
            <person name="Yuasa K."/>
            <person name="Mekata T."/>
            <person name="Ikunari K."/>
        </authorList>
    </citation>
    <scope>NUCLEOTIDE SEQUENCE</scope>
    <source>
        <strain evidence="2">EL160426</strain>
    </source>
</reference>
<sequence>MKVLMLVLAMVVTMGSTFANTPAQEDKMVAVVLMMDDGDDQQIVATIYTSLMAAEKVAKVLDIEMIAEDEVNDDVFVFSLKSEEQKKLTMKMFDEEGYELAANRVLQVEDGNNYNALNVKSLEDGTYKFQLTDSEGREKTTTVTINRNK</sequence>
<keyword evidence="1" id="KW-0732">Signal</keyword>
<organism evidence="2 3">
    <name type="scientific">Aureispira anguillae</name>
    <dbReference type="NCBI Taxonomy" id="2864201"/>
    <lineage>
        <taxon>Bacteria</taxon>
        <taxon>Pseudomonadati</taxon>
        <taxon>Bacteroidota</taxon>
        <taxon>Saprospiria</taxon>
        <taxon>Saprospirales</taxon>
        <taxon>Saprospiraceae</taxon>
        <taxon>Aureispira</taxon>
    </lineage>
</organism>
<dbReference type="Proteomes" id="UP001060919">
    <property type="component" value="Chromosome"/>
</dbReference>